<feature type="chain" id="PRO_5044799417" description="Chitin-binding type-2 domain-containing protein" evidence="2">
    <location>
        <begin position="20"/>
        <end position="321"/>
    </location>
</feature>
<organism evidence="4 5">
    <name type="scientific">Hypothenemus hampei</name>
    <name type="common">Coffee berry borer</name>
    <dbReference type="NCBI Taxonomy" id="57062"/>
    <lineage>
        <taxon>Eukaryota</taxon>
        <taxon>Metazoa</taxon>
        <taxon>Ecdysozoa</taxon>
        <taxon>Arthropoda</taxon>
        <taxon>Hexapoda</taxon>
        <taxon>Insecta</taxon>
        <taxon>Pterygota</taxon>
        <taxon>Neoptera</taxon>
        <taxon>Endopterygota</taxon>
        <taxon>Coleoptera</taxon>
        <taxon>Polyphaga</taxon>
        <taxon>Cucujiformia</taxon>
        <taxon>Curculionidae</taxon>
        <taxon>Scolytinae</taxon>
        <taxon>Hypothenemus</taxon>
    </lineage>
</organism>
<feature type="region of interest" description="Disordered" evidence="1">
    <location>
        <begin position="109"/>
        <end position="142"/>
    </location>
</feature>
<dbReference type="SUPFAM" id="SSF57625">
    <property type="entry name" value="Invertebrate chitin-binding proteins"/>
    <property type="match status" value="1"/>
</dbReference>
<evidence type="ECO:0000313" key="5">
    <source>
        <dbReference type="Proteomes" id="UP001566132"/>
    </source>
</evidence>
<feature type="region of interest" description="Disordered" evidence="1">
    <location>
        <begin position="64"/>
        <end position="86"/>
    </location>
</feature>
<dbReference type="AlphaFoldDB" id="A0ABD1ERX3"/>
<reference evidence="4 5" key="1">
    <citation type="submission" date="2024-05" db="EMBL/GenBank/DDBJ databases">
        <title>Genetic variation in Jamaican populations of the coffee berry borer (Hypothenemus hampei).</title>
        <authorList>
            <person name="Errbii M."/>
            <person name="Myrie A."/>
        </authorList>
    </citation>
    <scope>NUCLEOTIDE SEQUENCE [LARGE SCALE GENOMIC DNA]</scope>
    <source>
        <strain evidence="4">JA-Hopewell-2020-01-JO</strain>
        <tissue evidence="4">Whole body</tissue>
    </source>
</reference>
<gene>
    <name evidence="4" type="ORF">ABEB36_006828</name>
</gene>
<accession>A0ABD1ERX3</accession>
<dbReference type="InterPro" id="IPR052976">
    <property type="entry name" value="Scoloptoxin-like"/>
</dbReference>
<feature type="compositionally biased region" description="Acidic residues" evidence="1">
    <location>
        <begin position="65"/>
        <end position="74"/>
    </location>
</feature>
<dbReference type="InterPro" id="IPR002557">
    <property type="entry name" value="Chitin-bd_dom"/>
</dbReference>
<feature type="signal peptide" evidence="2">
    <location>
        <begin position="1"/>
        <end position="19"/>
    </location>
</feature>
<keyword evidence="2" id="KW-0732">Signal</keyword>
<dbReference type="InterPro" id="IPR036508">
    <property type="entry name" value="Chitin-bd_dom_sf"/>
</dbReference>
<feature type="compositionally biased region" description="Basic and acidic residues" evidence="1">
    <location>
        <begin position="122"/>
        <end position="133"/>
    </location>
</feature>
<proteinExistence type="predicted"/>
<evidence type="ECO:0000259" key="3">
    <source>
        <dbReference type="PROSITE" id="PS50940"/>
    </source>
</evidence>
<dbReference type="PROSITE" id="PS50940">
    <property type="entry name" value="CHIT_BIND_II"/>
    <property type="match status" value="1"/>
</dbReference>
<evidence type="ECO:0000256" key="2">
    <source>
        <dbReference type="SAM" id="SignalP"/>
    </source>
</evidence>
<evidence type="ECO:0000256" key="1">
    <source>
        <dbReference type="SAM" id="MobiDB-lite"/>
    </source>
</evidence>
<comment type="caution">
    <text evidence="4">The sequence shown here is derived from an EMBL/GenBank/DDBJ whole genome shotgun (WGS) entry which is preliminary data.</text>
</comment>
<protein>
    <recommendedName>
        <fullName evidence="3">Chitin-binding type-2 domain-containing protein</fullName>
    </recommendedName>
</protein>
<keyword evidence="5" id="KW-1185">Reference proteome</keyword>
<dbReference type="EMBL" id="JBDJPC010000005">
    <property type="protein sequence ID" value="KAL1501523.1"/>
    <property type="molecule type" value="Genomic_DNA"/>
</dbReference>
<sequence length="321" mass="37149">MKTTIYWICICAATTSTMGLPQSQGATAGLPGYTQLQLGQIRYLQNNKGFGATHKSFRPTTVAYEESDEYEDNLDNSPESSQDRQPTYAYATATPKTAYYASVTPKGYVKSVPQQQQQQPRRVGEKGGNRLEEEEKEEEEPDRLTLLLPQSKFQCTGKKTGYYADEDLGCEVFHYCNDNARHSWICPEGFTFHQIQLICMPPSGDNICEKSSDYHFVNDYLYKPLNLEEYQQRPNTSLRYSDRYFPESYRPRYDEDEDRPIQRQHSVRVTKYQAVPVQSTTFRPQAQVGQVFRTPEEINISLQQRRPQQYTTAKYVDVYDN</sequence>
<feature type="compositionally biased region" description="Polar residues" evidence="1">
    <location>
        <begin position="75"/>
        <end position="85"/>
    </location>
</feature>
<dbReference type="Pfam" id="PF01607">
    <property type="entry name" value="CBM_14"/>
    <property type="match status" value="1"/>
</dbReference>
<feature type="domain" description="Chitin-binding type-2" evidence="3">
    <location>
        <begin position="152"/>
        <end position="210"/>
    </location>
</feature>
<dbReference type="Proteomes" id="UP001566132">
    <property type="component" value="Unassembled WGS sequence"/>
</dbReference>
<name>A0ABD1ERX3_HYPHA</name>
<dbReference type="PANTHER" id="PTHR22933:SF31">
    <property type="entry name" value="FI18007P1"/>
    <property type="match status" value="1"/>
</dbReference>
<dbReference type="PANTHER" id="PTHR22933">
    <property type="entry name" value="FI18007P1-RELATED"/>
    <property type="match status" value="1"/>
</dbReference>
<evidence type="ECO:0000313" key="4">
    <source>
        <dbReference type="EMBL" id="KAL1501523.1"/>
    </source>
</evidence>